<keyword evidence="3 6" id="KW-0805">Transcription regulation</keyword>
<dbReference type="EMBL" id="DF196788">
    <property type="protein sequence ID" value="GAC76876.1"/>
    <property type="molecule type" value="Genomic_DNA"/>
</dbReference>
<dbReference type="GO" id="GO:0006357">
    <property type="term" value="P:regulation of transcription by RNA polymerase II"/>
    <property type="evidence" value="ECO:0007669"/>
    <property type="project" value="InterPro"/>
</dbReference>
<evidence type="ECO:0000256" key="3">
    <source>
        <dbReference type="ARBA" id="ARBA00023015"/>
    </source>
</evidence>
<evidence type="ECO:0000256" key="7">
    <source>
        <dbReference type="SAM" id="MobiDB-lite"/>
    </source>
</evidence>
<comment type="function">
    <text evidence="6">Component of the Mediator complex, a coactivator involved in the regulated transcription of nearly all RNA polymerase II-dependent genes. Mediator functions as a bridge to convey information from gene-specific regulatory proteins to the basal RNA polymerase II transcription machinery. Mediator is recruited to promoters by direct interactions with regulatory proteins and serves as a scaffold for the assembly of a functional preinitiation complex with RNA polymerase II and the general transcription factors.</text>
</comment>
<accession>M9LSH6</accession>
<dbReference type="Pfam" id="PF09748">
    <property type="entry name" value="Med10"/>
    <property type="match status" value="1"/>
</dbReference>
<feature type="region of interest" description="Disordered" evidence="7">
    <location>
        <begin position="52"/>
        <end position="112"/>
    </location>
</feature>
<feature type="compositionally biased region" description="Low complexity" evidence="7">
    <location>
        <begin position="90"/>
        <end position="111"/>
    </location>
</feature>
<evidence type="ECO:0000256" key="4">
    <source>
        <dbReference type="ARBA" id="ARBA00023163"/>
    </source>
</evidence>
<proteinExistence type="inferred from homology"/>
<dbReference type="STRING" id="1151754.M9LSH6"/>
<evidence type="ECO:0000256" key="1">
    <source>
        <dbReference type="ARBA" id="ARBA00004123"/>
    </source>
</evidence>
<protein>
    <recommendedName>
        <fullName evidence="6">Mediator of RNA polymerase II transcription subunit 10</fullName>
    </recommendedName>
    <alternativeName>
        <fullName evidence="6">Mediator complex subunit 10</fullName>
    </alternativeName>
</protein>
<dbReference type="GO" id="GO:0016592">
    <property type="term" value="C:mediator complex"/>
    <property type="evidence" value="ECO:0007669"/>
    <property type="project" value="InterPro"/>
</dbReference>
<dbReference type="AlphaFoldDB" id="M9LSH6"/>
<evidence type="ECO:0000313" key="9">
    <source>
        <dbReference type="Proteomes" id="UP000011976"/>
    </source>
</evidence>
<keyword evidence="4 6" id="KW-0804">Transcription</keyword>
<dbReference type="Proteomes" id="UP000011976">
    <property type="component" value="Unassembled WGS sequence"/>
</dbReference>
<gene>
    <name evidence="6" type="primary">MED10</name>
    <name evidence="8" type="ORF">PANT_22d00231</name>
</gene>
<dbReference type="OrthoDB" id="337270at2759"/>
<dbReference type="InterPro" id="IPR019145">
    <property type="entry name" value="Mediator_Med10"/>
</dbReference>
<comment type="subunit">
    <text evidence="6">Component of the Mediator complex.</text>
</comment>
<keyword evidence="5 6" id="KW-0539">Nucleus</keyword>
<evidence type="ECO:0000313" key="8">
    <source>
        <dbReference type="EMBL" id="GAC76876.1"/>
    </source>
</evidence>
<evidence type="ECO:0000256" key="5">
    <source>
        <dbReference type="ARBA" id="ARBA00023242"/>
    </source>
</evidence>
<reference evidence="9" key="1">
    <citation type="journal article" date="2013" name="Genome Announc.">
        <title>Genome sequence of the basidiomycetous yeast Pseudozyma antarctica T-34, a producer of the glycolipid biosurfactants mannosylerythritol lipids.</title>
        <authorList>
            <person name="Morita T."/>
            <person name="Koike H."/>
            <person name="Koyama Y."/>
            <person name="Hagiwara H."/>
            <person name="Ito E."/>
            <person name="Fukuoka T."/>
            <person name="Imura T."/>
            <person name="Machida M."/>
            <person name="Kitamoto D."/>
        </authorList>
    </citation>
    <scope>NUCLEOTIDE SEQUENCE [LARGE SCALE GENOMIC DNA]</scope>
    <source>
        <strain evidence="9">T-34</strain>
    </source>
</reference>
<organism evidence="8 9">
    <name type="scientific">Pseudozyma antarctica (strain T-34)</name>
    <name type="common">Yeast</name>
    <name type="synonym">Candida antarctica</name>
    <dbReference type="NCBI Taxonomy" id="1151754"/>
    <lineage>
        <taxon>Eukaryota</taxon>
        <taxon>Fungi</taxon>
        <taxon>Dikarya</taxon>
        <taxon>Basidiomycota</taxon>
        <taxon>Ustilaginomycotina</taxon>
        <taxon>Ustilaginomycetes</taxon>
        <taxon>Ustilaginales</taxon>
        <taxon>Ustilaginaceae</taxon>
        <taxon>Moesziomyces</taxon>
    </lineage>
</organism>
<evidence type="ECO:0000256" key="6">
    <source>
        <dbReference type="RuleBase" id="RU364146"/>
    </source>
</evidence>
<sequence length="245" mass="26415">MLHRHLVVRRSELGLAVEGEVEPSKVPKSHLDDVDDSRVWARLHWDRSLVMSSAGARRPRQITPTSPSPSPEPQSHTGANGAGATKTSQPATALPPAQAEASAATEPADPTESVRAALETRVRAVVDLLYQLAVCSADVQEGSQHLVANKVNECIKALAELDATKDELHRAHLMVPQEVLEMLDAGKNPDTHTRNFIGRLASENQYSYGQHNAVSSYKDALDAALDQAFPELASANKPAEAQDSQ</sequence>
<comment type="similarity">
    <text evidence="2 6">Belongs to the Mediator complex subunit 10 family.</text>
</comment>
<comment type="subcellular location">
    <subcellularLocation>
        <location evidence="1 6">Nucleus</location>
    </subcellularLocation>
</comment>
<dbReference type="GO" id="GO:0003712">
    <property type="term" value="F:transcription coregulator activity"/>
    <property type="evidence" value="ECO:0007669"/>
    <property type="project" value="InterPro"/>
</dbReference>
<name>M9LSH6_PSEA3</name>
<keyword evidence="6" id="KW-0010">Activator</keyword>
<evidence type="ECO:0000256" key="2">
    <source>
        <dbReference type="ARBA" id="ARBA00005389"/>
    </source>
</evidence>